<evidence type="ECO:0000256" key="3">
    <source>
        <dbReference type="ARBA" id="ARBA00013019"/>
    </source>
</evidence>
<dbReference type="EMBL" id="GG663742">
    <property type="protein sequence ID" value="EEH55482.1"/>
    <property type="molecule type" value="Genomic_DNA"/>
</dbReference>
<dbReference type="KEGG" id="mpp:MICPUCDRAFT_18868"/>
<evidence type="ECO:0000259" key="10">
    <source>
        <dbReference type="Pfam" id="PF02781"/>
    </source>
</evidence>
<dbReference type="SUPFAM" id="SSF55347">
    <property type="entry name" value="Glyceraldehyde-3-phosphate dehydrogenase-like, C-terminal domain"/>
    <property type="match status" value="1"/>
</dbReference>
<evidence type="ECO:0000256" key="6">
    <source>
        <dbReference type="ARBA" id="ARBA00023002"/>
    </source>
</evidence>
<name>C1MXL7_MICPC</name>
<dbReference type="OMA" id="HEEMYMK"/>
<dbReference type="GO" id="GO:0009051">
    <property type="term" value="P:pentose-phosphate shunt, oxidative branch"/>
    <property type="evidence" value="ECO:0007669"/>
    <property type="project" value="TreeGrafter"/>
</dbReference>
<evidence type="ECO:0000256" key="8">
    <source>
        <dbReference type="SAM" id="MobiDB-lite"/>
    </source>
</evidence>
<evidence type="ECO:0000256" key="5">
    <source>
        <dbReference type="ARBA" id="ARBA00022857"/>
    </source>
</evidence>
<proteinExistence type="inferred from homology"/>
<evidence type="ECO:0000259" key="9">
    <source>
        <dbReference type="Pfam" id="PF00479"/>
    </source>
</evidence>
<dbReference type="InterPro" id="IPR036291">
    <property type="entry name" value="NAD(P)-bd_dom_sf"/>
</dbReference>
<dbReference type="SUPFAM" id="SSF51735">
    <property type="entry name" value="NAD(P)-binding Rossmann-fold domains"/>
    <property type="match status" value="1"/>
</dbReference>
<keyword evidence="7" id="KW-0119">Carbohydrate metabolism</keyword>
<feature type="domain" description="Glucose-6-phosphate dehydrogenase C-terminal" evidence="10">
    <location>
        <begin position="426"/>
        <end position="550"/>
    </location>
</feature>
<dbReference type="GO" id="GO:0005829">
    <property type="term" value="C:cytosol"/>
    <property type="evidence" value="ECO:0007669"/>
    <property type="project" value="TreeGrafter"/>
</dbReference>
<keyword evidence="12" id="KW-1185">Reference proteome</keyword>
<feature type="domain" description="Glucose-6-phosphate dehydrogenase C-terminal" evidence="10">
    <location>
        <begin position="222"/>
        <end position="398"/>
    </location>
</feature>
<protein>
    <recommendedName>
        <fullName evidence="3">glucose-6-phosphate dehydrogenase (NADP(+))</fullName>
        <ecNumber evidence="3">1.1.1.49</ecNumber>
    </recommendedName>
</protein>
<dbReference type="PANTHER" id="PTHR23429:SF0">
    <property type="entry name" value="GLUCOSE-6-PHOSPHATE 1-DEHYDROGENASE"/>
    <property type="match status" value="1"/>
</dbReference>
<dbReference type="GO" id="GO:0050661">
    <property type="term" value="F:NADP binding"/>
    <property type="evidence" value="ECO:0007669"/>
    <property type="project" value="InterPro"/>
</dbReference>
<evidence type="ECO:0000256" key="1">
    <source>
        <dbReference type="ARBA" id="ARBA00004937"/>
    </source>
</evidence>
<organism evidence="12">
    <name type="scientific">Micromonas pusilla (strain CCMP1545)</name>
    <name type="common">Picoplanktonic green alga</name>
    <dbReference type="NCBI Taxonomy" id="564608"/>
    <lineage>
        <taxon>Eukaryota</taxon>
        <taxon>Viridiplantae</taxon>
        <taxon>Chlorophyta</taxon>
        <taxon>Mamiellophyceae</taxon>
        <taxon>Mamiellales</taxon>
        <taxon>Mamiellaceae</taxon>
        <taxon>Micromonas</taxon>
    </lineage>
</organism>
<dbReference type="Gene3D" id="3.30.360.10">
    <property type="entry name" value="Dihydrodipicolinate Reductase, domain 2"/>
    <property type="match status" value="1"/>
</dbReference>
<keyword evidence="5" id="KW-0521">NADP</keyword>
<dbReference type="OrthoDB" id="60984at2759"/>
<feature type="domain" description="Glucose-6-phosphate dehydrogenase NAD-binding" evidence="9">
    <location>
        <begin position="17"/>
        <end position="220"/>
    </location>
</feature>
<dbReference type="eggNOG" id="KOG0563">
    <property type="taxonomic scope" value="Eukaryota"/>
</dbReference>
<dbReference type="GO" id="GO:0006006">
    <property type="term" value="P:glucose metabolic process"/>
    <property type="evidence" value="ECO:0007669"/>
    <property type="project" value="UniProtKB-KW"/>
</dbReference>
<dbReference type="STRING" id="564608.C1MXL7"/>
<reference evidence="11 12" key="1">
    <citation type="journal article" date="2009" name="Science">
        <title>Green evolution and dynamic adaptations revealed by genomes of the marine picoeukaryotes Micromonas.</title>
        <authorList>
            <person name="Worden A.Z."/>
            <person name="Lee J.H."/>
            <person name="Mock T."/>
            <person name="Rouze P."/>
            <person name="Simmons M.P."/>
            <person name="Aerts A.L."/>
            <person name="Allen A.E."/>
            <person name="Cuvelier M.L."/>
            <person name="Derelle E."/>
            <person name="Everett M.V."/>
            <person name="Foulon E."/>
            <person name="Grimwood J."/>
            <person name="Gundlach H."/>
            <person name="Henrissat B."/>
            <person name="Napoli C."/>
            <person name="McDonald S.M."/>
            <person name="Parker M.S."/>
            <person name="Rombauts S."/>
            <person name="Salamov A."/>
            <person name="Von Dassow P."/>
            <person name="Badger J.H."/>
            <person name="Coutinho P.M."/>
            <person name="Demir E."/>
            <person name="Dubchak I."/>
            <person name="Gentemann C."/>
            <person name="Eikrem W."/>
            <person name="Gready J.E."/>
            <person name="John U."/>
            <person name="Lanier W."/>
            <person name="Lindquist E.A."/>
            <person name="Lucas S."/>
            <person name="Mayer K.F."/>
            <person name="Moreau H."/>
            <person name="Not F."/>
            <person name="Otillar R."/>
            <person name="Panaud O."/>
            <person name="Pangilinan J."/>
            <person name="Paulsen I."/>
            <person name="Piegu B."/>
            <person name="Poliakov A."/>
            <person name="Robbens S."/>
            <person name="Schmutz J."/>
            <person name="Toulza E."/>
            <person name="Wyss T."/>
            <person name="Zelensky A."/>
            <person name="Zhou K."/>
            <person name="Armbrust E.V."/>
            <person name="Bhattacharya D."/>
            <person name="Goodenough U.W."/>
            <person name="Van de Peer Y."/>
            <person name="Grigoriev I.V."/>
        </authorList>
    </citation>
    <scope>NUCLEOTIDE SEQUENCE [LARGE SCALE GENOMIC DNA]</scope>
    <source>
        <strain evidence="11 12">CCMP1545</strain>
    </source>
</reference>
<comment type="pathway">
    <text evidence="1">Carbohydrate degradation; pentose phosphate pathway; D-ribulose 5-phosphate from D-glucose 6-phosphate (oxidative stage): step 1/3.</text>
</comment>
<dbReference type="Proteomes" id="UP000001876">
    <property type="component" value="Unassembled WGS sequence"/>
</dbReference>
<dbReference type="RefSeq" id="XP_003060713.1">
    <property type="nucleotide sequence ID" value="XM_003060667.1"/>
</dbReference>
<sequence length="587" mass="64046">MPLPPKLQARHECLTLIVLGATGNLAQRKLFPSLFNLFAAGQLPPRVRVVAAARDGHSDESFGDLDLKMRGVVAPVLPSNTATIPPALVNEFLALVRFARFNAPPDDASTSPPSASSLLSDVFALTRAHEAEHADAACLAHNRLFYLALPHALYAAVSGAFYTLVPIRPPASGWTRLVLEKPFGHDAASAAALNASLRTRWSEGDLFRIDRYLGKEVIDNLLVMRFANRMLTPIWNRENVASVQITFEETGGAATAYFDEHGIVRDVMQNHLLQVMAVLAMDRPVSLEPEDIRDAKLKVLRQVRRVDPAADAVAGQYVAPAGDSAGSSSSKGYLEQSFVKPDSKSPTFAMVVLRIKNERWDGVPFVLKAGKGLGERRSEIRIQLKDVPGDIFDDEEEEEDEDEEEAAAARDDSHPGCEPSRSSTKTDPGPNEFVIRLQPHEEMYMKLTIKEPGLGVSPVPSEMELSSRWRATQLRKEATGETVRGTLSRLLLDAVFGHRAHFVRGDELEAAWAIVDPVNEAVERGDVAMATYALGGDGPEEANALASRVGVVQTRFDRRGSGAVPSDVDLERRARLVPSREVFAGSA</sequence>
<gene>
    <name evidence="11" type="ORF">MICPUCDRAFT_18868</name>
</gene>
<dbReference type="HAMAP" id="MF_00966">
    <property type="entry name" value="G6PD"/>
    <property type="match status" value="1"/>
</dbReference>
<dbReference type="InterPro" id="IPR022675">
    <property type="entry name" value="G6P_DH_C"/>
</dbReference>
<keyword evidence="4" id="KW-0313">Glucose metabolism</keyword>
<evidence type="ECO:0000256" key="7">
    <source>
        <dbReference type="ARBA" id="ARBA00023277"/>
    </source>
</evidence>
<evidence type="ECO:0000313" key="11">
    <source>
        <dbReference type="EMBL" id="EEH55482.1"/>
    </source>
</evidence>
<dbReference type="GO" id="GO:0004345">
    <property type="term" value="F:glucose-6-phosphate dehydrogenase activity"/>
    <property type="evidence" value="ECO:0007669"/>
    <property type="project" value="UniProtKB-EC"/>
</dbReference>
<dbReference type="InterPro" id="IPR022674">
    <property type="entry name" value="G6P_DH_NAD-bd"/>
</dbReference>
<dbReference type="Gene3D" id="3.40.50.720">
    <property type="entry name" value="NAD(P)-binding Rossmann-like Domain"/>
    <property type="match status" value="1"/>
</dbReference>
<dbReference type="Pfam" id="PF00479">
    <property type="entry name" value="G6PD_N"/>
    <property type="match status" value="1"/>
</dbReference>
<dbReference type="AlphaFoldDB" id="C1MXL7"/>
<keyword evidence="6" id="KW-0560">Oxidoreductase</keyword>
<feature type="region of interest" description="Disordered" evidence="8">
    <location>
        <begin position="387"/>
        <end position="432"/>
    </location>
</feature>
<dbReference type="GeneID" id="9686150"/>
<dbReference type="InterPro" id="IPR001282">
    <property type="entry name" value="G6P_DH"/>
</dbReference>
<evidence type="ECO:0000256" key="2">
    <source>
        <dbReference type="ARBA" id="ARBA00009975"/>
    </source>
</evidence>
<dbReference type="Pfam" id="PF02781">
    <property type="entry name" value="G6PD_C"/>
    <property type="match status" value="2"/>
</dbReference>
<dbReference type="EC" id="1.1.1.49" evidence="3"/>
<dbReference type="PIRSF" id="PIRSF000110">
    <property type="entry name" value="G6PD"/>
    <property type="match status" value="1"/>
</dbReference>
<dbReference type="PANTHER" id="PTHR23429">
    <property type="entry name" value="GLUCOSE-6-PHOSPHATE 1-DEHYDROGENASE G6PD"/>
    <property type="match status" value="1"/>
</dbReference>
<evidence type="ECO:0000256" key="4">
    <source>
        <dbReference type="ARBA" id="ARBA00022526"/>
    </source>
</evidence>
<feature type="compositionally biased region" description="Acidic residues" evidence="8">
    <location>
        <begin position="391"/>
        <end position="406"/>
    </location>
</feature>
<comment type="similarity">
    <text evidence="2">Belongs to the glucose-6-phosphate dehydrogenase family.</text>
</comment>
<evidence type="ECO:0000313" key="12">
    <source>
        <dbReference type="Proteomes" id="UP000001876"/>
    </source>
</evidence>
<dbReference type="PRINTS" id="PR00079">
    <property type="entry name" value="G6PDHDRGNASE"/>
</dbReference>
<accession>C1MXL7</accession>